<proteinExistence type="predicted"/>
<dbReference type="PANTHER" id="PTHR34953:SF1">
    <property type="entry name" value="ALPHA_BETA HYDROLASE RELATED PROTEIN"/>
    <property type="match status" value="1"/>
</dbReference>
<keyword evidence="3" id="KW-1185">Reference proteome</keyword>
<keyword evidence="1" id="KW-1133">Transmembrane helix</keyword>
<dbReference type="Proteomes" id="UP001327560">
    <property type="component" value="Chromosome 5"/>
</dbReference>
<evidence type="ECO:0000256" key="1">
    <source>
        <dbReference type="SAM" id="Phobius"/>
    </source>
</evidence>
<feature type="transmembrane region" description="Helical" evidence="1">
    <location>
        <begin position="190"/>
        <end position="210"/>
    </location>
</feature>
<feature type="transmembrane region" description="Helical" evidence="1">
    <location>
        <begin position="143"/>
        <end position="170"/>
    </location>
</feature>
<protein>
    <recommendedName>
        <fullName evidence="4">MENTAL domain-containing protein</fullName>
    </recommendedName>
</protein>
<reference evidence="2 3" key="1">
    <citation type="submission" date="2023-10" db="EMBL/GenBank/DDBJ databases">
        <title>Chromosome-scale genome assembly provides insights into flower coloration mechanisms of Canna indica.</title>
        <authorList>
            <person name="Li C."/>
        </authorList>
    </citation>
    <scope>NUCLEOTIDE SEQUENCE [LARGE SCALE GENOMIC DNA]</scope>
    <source>
        <tissue evidence="2">Flower</tissue>
    </source>
</reference>
<gene>
    <name evidence="2" type="ORF">Cni_G16217</name>
</gene>
<accession>A0AAQ3QCD7</accession>
<evidence type="ECO:0008006" key="4">
    <source>
        <dbReference type="Google" id="ProtNLM"/>
    </source>
</evidence>
<evidence type="ECO:0000313" key="2">
    <source>
        <dbReference type="EMBL" id="WOL07476.1"/>
    </source>
</evidence>
<keyword evidence="1" id="KW-0812">Transmembrane</keyword>
<keyword evidence="1" id="KW-0472">Membrane</keyword>
<dbReference type="PANTHER" id="PTHR34953">
    <property type="entry name" value="ALPHA/BETA HYDROLASE RELATED PROTEIN"/>
    <property type="match status" value="1"/>
</dbReference>
<name>A0AAQ3QCD7_9LILI</name>
<organism evidence="2 3">
    <name type="scientific">Canna indica</name>
    <name type="common">Indian-shot</name>
    <dbReference type="NCBI Taxonomy" id="4628"/>
    <lineage>
        <taxon>Eukaryota</taxon>
        <taxon>Viridiplantae</taxon>
        <taxon>Streptophyta</taxon>
        <taxon>Embryophyta</taxon>
        <taxon>Tracheophyta</taxon>
        <taxon>Spermatophyta</taxon>
        <taxon>Magnoliopsida</taxon>
        <taxon>Liliopsida</taxon>
        <taxon>Zingiberales</taxon>
        <taxon>Cannaceae</taxon>
        <taxon>Canna</taxon>
    </lineage>
</organism>
<feature type="transmembrane region" description="Helical" evidence="1">
    <location>
        <begin position="116"/>
        <end position="136"/>
    </location>
</feature>
<dbReference type="AlphaFoldDB" id="A0AAQ3QCD7"/>
<feature type="transmembrane region" description="Helical" evidence="1">
    <location>
        <begin position="60"/>
        <end position="83"/>
    </location>
</feature>
<evidence type="ECO:0000313" key="3">
    <source>
        <dbReference type="Proteomes" id="UP001327560"/>
    </source>
</evidence>
<sequence>MLNYFNPNLFQQWPSLLLPPLASLGKVEGMLLTVEKKMALATGSPRARPWSQPLRWAKTLFFLAAMLASLLLVCAPPLFVVVLDLLLPPALLSVSSPISPWTFFVHLKGFDFSSSLIDLPMVSIVRSLLILCAFLLCDGGRGLYLGITGLCSCASIVYVLVKFLSMNLAASTRGEPRRILTVAGKEAPPAIEGLFVASVALAIAHVVVAYRTCCRERRKLLVYRIDVEAVKVKGGLIKEDSKL</sequence>
<dbReference type="EMBL" id="CP136894">
    <property type="protein sequence ID" value="WOL07476.1"/>
    <property type="molecule type" value="Genomic_DNA"/>
</dbReference>